<proteinExistence type="predicted"/>
<name>A0A0F9NUI1_9ZZZZ</name>
<organism evidence="1">
    <name type="scientific">marine sediment metagenome</name>
    <dbReference type="NCBI Taxonomy" id="412755"/>
    <lineage>
        <taxon>unclassified sequences</taxon>
        <taxon>metagenomes</taxon>
        <taxon>ecological metagenomes</taxon>
    </lineage>
</organism>
<reference evidence="1" key="1">
    <citation type="journal article" date="2015" name="Nature">
        <title>Complex archaea that bridge the gap between prokaryotes and eukaryotes.</title>
        <authorList>
            <person name="Spang A."/>
            <person name="Saw J.H."/>
            <person name="Jorgensen S.L."/>
            <person name="Zaremba-Niedzwiedzka K."/>
            <person name="Martijn J."/>
            <person name="Lind A.E."/>
            <person name="van Eijk R."/>
            <person name="Schleper C."/>
            <person name="Guy L."/>
            <person name="Ettema T.J."/>
        </authorList>
    </citation>
    <scope>NUCLEOTIDE SEQUENCE</scope>
</reference>
<sequence length="102" mass="10932">MSELELLADCLKDATKERDELAVALEQKDETIHAMESVLAHIGKRVSVPPGDVPALLEAIDQLTAGDTVTVAAVDVATDRIEHEIEGWNGDQTVPDQGKDDG</sequence>
<evidence type="ECO:0000313" key="1">
    <source>
        <dbReference type="EMBL" id="KKM84937.1"/>
    </source>
</evidence>
<dbReference type="EMBL" id="LAZR01007490">
    <property type="protein sequence ID" value="KKM84937.1"/>
    <property type="molecule type" value="Genomic_DNA"/>
</dbReference>
<protein>
    <submittedName>
        <fullName evidence="1">Uncharacterized protein</fullName>
    </submittedName>
</protein>
<dbReference type="AlphaFoldDB" id="A0A0F9NUI1"/>
<gene>
    <name evidence="1" type="ORF">LCGC14_1294140</name>
</gene>
<comment type="caution">
    <text evidence="1">The sequence shown here is derived from an EMBL/GenBank/DDBJ whole genome shotgun (WGS) entry which is preliminary data.</text>
</comment>
<accession>A0A0F9NUI1</accession>